<organism evidence="2 3">
    <name type="scientific">Crotophaga sulcirostris</name>
    <name type="common">Groove-billed ani</name>
    <dbReference type="NCBI Taxonomy" id="33598"/>
    <lineage>
        <taxon>Eukaryota</taxon>
        <taxon>Metazoa</taxon>
        <taxon>Chordata</taxon>
        <taxon>Craniata</taxon>
        <taxon>Vertebrata</taxon>
        <taxon>Euteleostomi</taxon>
        <taxon>Archelosauria</taxon>
        <taxon>Archosauria</taxon>
        <taxon>Dinosauria</taxon>
        <taxon>Saurischia</taxon>
        <taxon>Theropoda</taxon>
        <taxon>Coelurosauria</taxon>
        <taxon>Aves</taxon>
        <taxon>Neognathae</taxon>
        <taxon>Neoaves</taxon>
        <taxon>Otidimorphae</taxon>
        <taxon>Cuculiformes</taxon>
        <taxon>Crotophagidae</taxon>
        <taxon>Crotophaga</taxon>
    </lineage>
</organism>
<accession>A0A7K5HTW9</accession>
<sequence>TNDNEAGNEWILPNRSFTDNVQEFTQSWQVNKCGLVQKKVKPCPITAKQKVCKVFFEESHSPLRNCFKVVDPEPFYSMCTYDTCASHELKAACSLAAAFVHLCNRNFIPVEIPPQWQVPF</sequence>
<dbReference type="OrthoDB" id="6484170at2759"/>
<dbReference type="AlphaFoldDB" id="A0A7K5HTW9"/>
<dbReference type="Pfam" id="PF08742">
    <property type="entry name" value="C8"/>
    <property type="match status" value="1"/>
</dbReference>
<feature type="non-terminal residue" evidence="2">
    <location>
        <position position="120"/>
    </location>
</feature>
<dbReference type="PANTHER" id="PTHR37860:SF2">
    <property type="entry name" value="VITELLOGENIN DOMAIN-CONTAINING PROTEIN"/>
    <property type="match status" value="1"/>
</dbReference>
<protein>
    <submittedName>
        <fullName evidence="2">VWF factor</fullName>
    </submittedName>
</protein>
<comment type="caution">
    <text evidence="2">The sequence shown here is derived from an EMBL/GenBank/DDBJ whole genome shotgun (WGS) entry which is preliminary data.</text>
</comment>
<evidence type="ECO:0000313" key="2">
    <source>
        <dbReference type="EMBL" id="NWS72790.1"/>
    </source>
</evidence>
<dbReference type="PANTHER" id="PTHR37860">
    <property type="entry name" value="AGAP008810-PA"/>
    <property type="match status" value="1"/>
</dbReference>
<dbReference type="InterPro" id="IPR001846">
    <property type="entry name" value="VWF_type-D"/>
</dbReference>
<gene>
    <name evidence="2" type="primary">Vwf_2</name>
    <name evidence="2" type="ORF">CROSUL_R15322</name>
</gene>
<feature type="non-terminal residue" evidence="2">
    <location>
        <position position="1"/>
    </location>
</feature>
<reference evidence="2 3" key="1">
    <citation type="submission" date="2019-09" db="EMBL/GenBank/DDBJ databases">
        <title>Bird 10,000 Genomes (B10K) Project - Family phase.</title>
        <authorList>
            <person name="Zhang G."/>
        </authorList>
    </citation>
    <scope>NUCLEOTIDE SEQUENCE [LARGE SCALE GENOMIC DNA]</scope>
    <source>
        <strain evidence="2">B10K-DU-003-44</strain>
        <tissue evidence="2">Muscle</tissue>
    </source>
</reference>
<keyword evidence="3" id="KW-1185">Reference proteome</keyword>
<dbReference type="EMBL" id="VYZB01000315">
    <property type="protein sequence ID" value="NWS72790.1"/>
    <property type="molecule type" value="Genomic_DNA"/>
</dbReference>
<name>A0A7K5HTW9_CROSL</name>
<dbReference type="Proteomes" id="UP000549499">
    <property type="component" value="Unassembled WGS sequence"/>
</dbReference>
<feature type="domain" description="VWFD" evidence="1">
    <location>
        <begin position="1"/>
        <end position="44"/>
    </location>
</feature>
<proteinExistence type="predicted"/>
<evidence type="ECO:0000313" key="3">
    <source>
        <dbReference type="Proteomes" id="UP000549499"/>
    </source>
</evidence>
<evidence type="ECO:0000259" key="1">
    <source>
        <dbReference type="PROSITE" id="PS51233"/>
    </source>
</evidence>
<dbReference type="PROSITE" id="PS51233">
    <property type="entry name" value="VWFD"/>
    <property type="match status" value="1"/>
</dbReference>
<dbReference type="InterPro" id="IPR014853">
    <property type="entry name" value="VWF/SSPO/ZAN-like_Cys-rich_dom"/>
</dbReference>